<reference evidence="2 3" key="1">
    <citation type="submission" date="2020-07" db="EMBL/GenBank/DDBJ databases">
        <title>Sequencing the genomes of 1000 actinobacteria strains.</title>
        <authorList>
            <person name="Klenk H.-P."/>
        </authorList>
    </citation>
    <scope>NUCLEOTIDE SEQUENCE [LARGE SCALE GENOMIC DNA]</scope>
    <source>
        <strain evidence="2 3">CXB654</strain>
    </source>
</reference>
<dbReference type="PANTHER" id="PTHR40763">
    <property type="entry name" value="MEMBRANE PROTEIN-RELATED"/>
    <property type="match status" value="1"/>
</dbReference>
<dbReference type="AlphaFoldDB" id="A0A852U008"/>
<dbReference type="RefSeq" id="WP_179644632.1">
    <property type="nucleotide sequence ID" value="NZ_JACCCC010000001.1"/>
</dbReference>
<dbReference type="EMBL" id="JACCCC010000001">
    <property type="protein sequence ID" value="NYE48877.1"/>
    <property type="molecule type" value="Genomic_DNA"/>
</dbReference>
<dbReference type="InterPro" id="IPR012551">
    <property type="entry name" value="DUF1707_SHOCT-like"/>
</dbReference>
<gene>
    <name evidence="2" type="ORF">HDA32_003997</name>
</gene>
<evidence type="ECO:0000259" key="1">
    <source>
        <dbReference type="Pfam" id="PF08044"/>
    </source>
</evidence>
<accession>A0A852U008</accession>
<organism evidence="2 3">
    <name type="scientific">Spinactinospora alkalitolerans</name>
    <dbReference type="NCBI Taxonomy" id="687207"/>
    <lineage>
        <taxon>Bacteria</taxon>
        <taxon>Bacillati</taxon>
        <taxon>Actinomycetota</taxon>
        <taxon>Actinomycetes</taxon>
        <taxon>Streptosporangiales</taxon>
        <taxon>Nocardiopsidaceae</taxon>
        <taxon>Spinactinospora</taxon>
    </lineage>
</organism>
<keyword evidence="3" id="KW-1185">Reference proteome</keyword>
<dbReference type="PANTHER" id="PTHR40763:SF5">
    <property type="entry name" value="MEMBRANE PROTEIN"/>
    <property type="match status" value="1"/>
</dbReference>
<feature type="domain" description="DUF1707" evidence="1">
    <location>
        <begin position="9"/>
        <end position="61"/>
    </location>
</feature>
<comment type="caution">
    <text evidence="2">The sequence shown here is derived from an EMBL/GenBank/DDBJ whole genome shotgun (WGS) entry which is preliminary data.</text>
</comment>
<name>A0A852U008_9ACTN</name>
<dbReference type="Proteomes" id="UP000589036">
    <property type="component" value="Unassembled WGS sequence"/>
</dbReference>
<sequence>MTEEPRKAVRASDADREAVARQLAAAAGEGRISTGELRTRLAQVYESHTYGDLERLVEDLPEIGLSRARTVPEHTIPETLHLTAALHDVHRRGRWAVPPRIRASAGRGSVHLDFTEAVIEHDEVVVDARPNWRNVEIIVPEGYRVSTEEAVPGAGDVHDLTSAEPRRDAPRIHIVSRPGLGEIVVRHPRPGRRWSVRTLAARRRARRTDR</sequence>
<evidence type="ECO:0000313" key="2">
    <source>
        <dbReference type="EMBL" id="NYE48877.1"/>
    </source>
</evidence>
<dbReference type="Pfam" id="PF08044">
    <property type="entry name" value="DUF1707"/>
    <property type="match status" value="1"/>
</dbReference>
<protein>
    <recommendedName>
        <fullName evidence="1">DUF1707 domain-containing protein</fullName>
    </recommendedName>
</protein>
<evidence type="ECO:0000313" key="3">
    <source>
        <dbReference type="Proteomes" id="UP000589036"/>
    </source>
</evidence>
<proteinExistence type="predicted"/>